<dbReference type="PIRSF" id="PIRSF030820">
    <property type="entry name" value="UCP030820"/>
    <property type="match status" value="1"/>
</dbReference>
<dbReference type="InterPro" id="IPR008318">
    <property type="entry name" value="UCP030820"/>
</dbReference>
<protein>
    <submittedName>
        <fullName evidence="1">DUF934 domain-containing protein</fullName>
    </submittedName>
</protein>
<accession>A0ABY6DJP0</accession>
<evidence type="ECO:0000313" key="2">
    <source>
        <dbReference type="Proteomes" id="UP001061302"/>
    </source>
</evidence>
<evidence type="ECO:0000313" key="1">
    <source>
        <dbReference type="EMBL" id="UXY14584.1"/>
    </source>
</evidence>
<proteinExistence type="predicted"/>
<sequence length="165" mass="18397">MPELIVNRQIVQDTWTRVVPGEDGSIAVPAAGRVIVPYRYWLGHRDELAGREIGICLAPDDEPESLPVDPNLFGVIAVDFPVFTDGRGFSIGRLLRERHGYTGELRAVGDVFKDTLNYLWRCGFNAFAVRADKDIADALLGLDDFTEAYQVSVAHPQPLFRRRAA</sequence>
<reference evidence="1" key="1">
    <citation type="submission" date="2022-10" db="EMBL/GenBank/DDBJ databases">
        <title>Chitiniphilus purpureus sp. nov., a novel chitin-degrading bacterium isolated from crawfish pond sediment.</title>
        <authorList>
            <person name="Li K."/>
        </authorList>
    </citation>
    <scope>NUCLEOTIDE SEQUENCE</scope>
    <source>
        <strain evidence="1">CD1</strain>
    </source>
</reference>
<organism evidence="1 2">
    <name type="scientific">Chitiniphilus purpureus</name>
    <dbReference type="NCBI Taxonomy" id="2981137"/>
    <lineage>
        <taxon>Bacteria</taxon>
        <taxon>Pseudomonadati</taxon>
        <taxon>Pseudomonadota</taxon>
        <taxon>Betaproteobacteria</taxon>
        <taxon>Neisseriales</taxon>
        <taxon>Chitinibacteraceae</taxon>
        <taxon>Chitiniphilus</taxon>
    </lineage>
</organism>
<name>A0ABY6DJP0_9NEIS</name>
<dbReference type="EMBL" id="CP106753">
    <property type="protein sequence ID" value="UXY14584.1"/>
    <property type="molecule type" value="Genomic_DNA"/>
</dbReference>
<dbReference type="Pfam" id="PF06073">
    <property type="entry name" value="DUF934"/>
    <property type="match status" value="1"/>
</dbReference>
<keyword evidence="2" id="KW-1185">Reference proteome</keyword>
<dbReference type="RefSeq" id="WP_263123886.1">
    <property type="nucleotide sequence ID" value="NZ_CP106753.1"/>
</dbReference>
<dbReference type="Proteomes" id="UP001061302">
    <property type="component" value="Chromosome"/>
</dbReference>
<gene>
    <name evidence="1" type="ORF">N8I74_14835</name>
</gene>